<dbReference type="Pfam" id="PF18962">
    <property type="entry name" value="Por_Secre_tail"/>
    <property type="match status" value="1"/>
</dbReference>
<dbReference type="Pfam" id="PF00041">
    <property type="entry name" value="fn3"/>
    <property type="match status" value="1"/>
</dbReference>
<protein>
    <submittedName>
        <fullName evidence="3">T9SS type A sorting domain-containing protein</fullName>
    </submittedName>
</protein>
<dbReference type="NCBIfam" id="NF038128">
    <property type="entry name" value="choice_anch_J"/>
    <property type="match status" value="1"/>
</dbReference>
<comment type="caution">
    <text evidence="3">The sequence shown here is derived from an EMBL/GenBank/DDBJ whole genome shotgun (WGS) entry which is preliminary data.</text>
</comment>
<dbReference type="AlphaFoldDB" id="A0A4U0EVV0"/>
<dbReference type="CDD" id="cd00063">
    <property type="entry name" value="FN3"/>
    <property type="match status" value="1"/>
</dbReference>
<keyword evidence="4" id="KW-1185">Reference proteome</keyword>
<dbReference type="PROSITE" id="PS50853">
    <property type="entry name" value="FN3"/>
    <property type="match status" value="1"/>
</dbReference>
<dbReference type="InterPro" id="IPR026444">
    <property type="entry name" value="Secre_tail"/>
</dbReference>
<organism evidence="3 4">
    <name type="scientific">Pontimicrobium aquaticum</name>
    <dbReference type="NCBI Taxonomy" id="2565367"/>
    <lineage>
        <taxon>Bacteria</taxon>
        <taxon>Pseudomonadati</taxon>
        <taxon>Bacteroidota</taxon>
        <taxon>Flavobacteriia</taxon>
        <taxon>Flavobacteriales</taxon>
        <taxon>Flavobacteriaceae</taxon>
        <taxon>Pontimicrobium</taxon>
    </lineage>
</organism>
<proteinExistence type="predicted"/>
<accession>A0A4U0EVV0</accession>
<reference evidence="3 4" key="1">
    <citation type="submission" date="2019-04" db="EMBL/GenBank/DDBJ databases">
        <title>Lacinutrix sp. nov., isolated from marine water.</title>
        <authorList>
            <person name="Kim W."/>
        </authorList>
    </citation>
    <scope>NUCLEOTIDE SEQUENCE [LARGE SCALE GENOMIC DNA]</scope>
    <source>
        <strain evidence="3 4">CAU 1491</strain>
    </source>
</reference>
<dbReference type="Proteomes" id="UP000307657">
    <property type="component" value="Unassembled WGS sequence"/>
</dbReference>
<feature type="domain" description="Fibronectin type-III" evidence="2">
    <location>
        <begin position="209"/>
        <end position="303"/>
    </location>
</feature>
<dbReference type="InterPro" id="IPR056600">
    <property type="entry name" value="GBD_T9SS_assoc"/>
</dbReference>
<dbReference type="RefSeq" id="WP_136843399.1">
    <property type="nucleotide sequence ID" value="NZ_SUPL01000004.1"/>
</dbReference>
<gene>
    <name evidence="3" type="ORF">E5167_09465</name>
</gene>
<evidence type="ECO:0000256" key="1">
    <source>
        <dbReference type="ARBA" id="ARBA00022729"/>
    </source>
</evidence>
<dbReference type="OrthoDB" id="1113525at2"/>
<keyword evidence="1" id="KW-0732">Signal</keyword>
<dbReference type="Pfam" id="PF23759">
    <property type="entry name" value="GBD_T9SS_assoc"/>
    <property type="match status" value="1"/>
</dbReference>
<evidence type="ECO:0000259" key="2">
    <source>
        <dbReference type="PROSITE" id="PS50853"/>
    </source>
</evidence>
<dbReference type="InterPro" id="IPR036116">
    <property type="entry name" value="FN3_sf"/>
</dbReference>
<dbReference type="EMBL" id="SUPL01000004">
    <property type="protein sequence ID" value="TJY36076.1"/>
    <property type="molecule type" value="Genomic_DNA"/>
</dbReference>
<dbReference type="Gene3D" id="2.60.40.10">
    <property type="entry name" value="Immunoglobulins"/>
    <property type="match status" value="1"/>
</dbReference>
<dbReference type="SUPFAM" id="SSF49265">
    <property type="entry name" value="Fibronectin type III"/>
    <property type="match status" value="1"/>
</dbReference>
<evidence type="ECO:0000313" key="4">
    <source>
        <dbReference type="Proteomes" id="UP000307657"/>
    </source>
</evidence>
<dbReference type="NCBIfam" id="TIGR04183">
    <property type="entry name" value="Por_Secre_tail"/>
    <property type="match status" value="1"/>
</dbReference>
<sequence>MKKITLLVLLMWTSLFYGQEYLNEGFETSVPPSGWTDEAGSGDVGGYPWQQQDEYTNSGKTFTPLVGTYSAFYNELFNLTHAEDAGSPDAKDKWLISPSMDFTSASNPEIRFYETTRSGDFLTSNQFHVYYSTTHDGINFNEAQWVDLGNTPNSWATGPDDFVWKQRVEDLSAANGNSSVYIAFRYRGTIDIEWYIDEVLVRETPTCVEPSYGSISNIMSTSADFSWIKGPEGTETQWDVELVNLTTGETHDVDGTITSTSSNPYSFTSLTSGNTYAAYVRADCGGGDKSIWTGPFTFITQGTNDDCSGAEVIVQEVLGDPVNIVNGSISGASDSGIAENCFAGDPNDDVWYSFVARTESVNITVFTPFDGVVELFSTTDDTCGTLSALSIACADDVFGNDTEVLTRTGLTIGDTYFVRVYQYQTAPPTDGSFTIRIWSDQSLSVEDDNDLAEFKFYPNPVQDKLNLRAQDNIQKISVYNMLGQEVLRQAPNNNKAEVNMSALQTGSYFVKVTIDGVTETKQIIKR</sequence>
<dbReference type="InterPro" id="IPR003961">
    <property type="entry name" value="FN3_dom"/>
</dbReference>
<evidence type="ECO:0000313" key="3">
    <source>
        <dbReference type="EMBL" id="TJY36076.1"/>
    </source>
</evidence>
<name>A0A4U0EVV0_9FLAO</name>
<dbReference type="InterPro" id="IPR013783">
    <property type="entry name" value="Ig-like_fold"/>
</dbReference>